<reference evidence="11" key="1">
    <citation type="submission" date="2016-11" db="EMBL/GenBank/DDBJ databases">
        <authorList>
            <person name="Guldener U."/>
        </authorList>
    </citation>
    <scope>NUCLEOTIDE SEQUENCE [LARGE SCALE GENOMIC DNA]</scope>
</reference>
<comment type="similarity">
    <text evidence="3">Belongs to the MNN1/MNT family.</text>
</comment>
<organism evidence="10 11">
    <name type="scientific">Hanseniaspora guilliermondii</name>
    <dbReference type="NCBI Taxonomy" id="56406"/>
    <lineage>
        <taxon>Eukaryota</taxon>
        <taxon>Fungi</taxon>
        <taxon>Dikarya</taxon>
        <taxon>Ascomycota</taxon>
        <taxon>Saccharomycotina</taxon>
        <taxon>Saccharomycetes</taxon>
        <taxon>Saccharomycodales</taxon>
        <taxon>Saccharomycodaceae</taxon>
        <taxon>Hanseniaspora</taxon>
    </lineage>
</organism>
<accession>A0A1L0B2Z8</accession>
<evidence type="ECO:0000256" key="7">
    <source>
        <dbReference type="ARBA" id="ARBA00022989"/>
    </source>
</evidence>
<name>A0A1L0B2Z8_9ASCO</name>
<evidence type="ECO:0000256" key="1">
    <source>
        <dbReference type="ARBA" id="ARBA00004323"/>
    </source>
</evidence>
<dbReference type="Pfam" id="PF11051">
    <property type="entry name" value="Mannosyl_trans3"/>
    <property type="match status" value="1"/>
</dbReference>
<dbReference type="OrthoDB" id="4484309at2759"/>
<keyword evidence="9" id="KW-0472">Membrane</keyword>
<proteinExistence type="inferred from homology"/>
<dbReference type="EMBL" id="FQNF01000021">
    <property type="protein sequence ID" value="SGZ39323.1"/>
    <property type="molecule type" value="Genomic_DNA"/>
</dbReference>
<evidence type="ECO:0000256" key="6">
    <source>
        <dbReference type="ARBA" id="ARBA00022968"/>
    </source>
</evidence>
<sequence>MERMDLDQQLFFDRFLKLSDSEQKVMNKHLLQENFIMNKPNDKLLYLAHSIVNEFKGLEVESEDVLLHGESMDENVESYKTGFITKLLKLLINKEPLLTKPVTKKLKCSLPKDLSILNSDENQLLILSNLAKCIDSDDVINKVKNNNLHNNYVHQIKNLVMNADLDKIFGNSLNDGIVIPAGGEQTIYAMGLIGLLRDLGSKSFIEVYIPPRFADSDLKKCEIMLEQADSQHNSKCITIPINNKLNELLFFDENKLELFTDREDIDDSYALLASSTMKTLLLKPGYIPLINPDYLFDFNKFKDTGMVLWPRSQIRLTSPLFYELIGQEPNIQRRISHGLNDITNNKFFLADADTPLSDLENSLPAKTVDSNILLVDKSSHLNTILVAMYYKVFADKWYKTLLEMKSVEESTINHEAYSAALHVTKNPYNMVTTLPATIEEQAAETMFDPVKSSEVYDYAVMRMSMTL</sequence>
<evidence type="ECO:0000256" key="5">
    <source>
        <dbReference type="ARBA" id="ARBA00022692"/>
    </source>
</evidence>
<keyword evidence="4" id="KW-0808">Transferase</keyword>
<evidence type="ECO:0000313" key="11">
    <source>
        <dbReference type="Proteomes" id="UP000183365"/>
    </source>
</evidence>
<dbReference type="PANTHER" id="PTHR31646:SF1">
    <property type="entry name" value="ALPHA-1,2-MANNOSYLTRANSFERASE MNN2"/>
    <property type="match status" value="1"/>
</dbReference>
<comment type="subcellular location">
    <subcellularLocation>
        <location evidence="1">Golgi apparatus membrane</location>
        <topology evidence="1">Single-pass type II membrane protein</topology>
    </subcellularLocation>
</comment>
<dbReference type="GO" id="GO:0000026">
    <property type="term" value="F:alpha-1,2-mannosyltransferase activity"/>
    <property type="evidence" value="ECO:0007669"/>
    <property type="project" value="TreeGrafter"/>
</dbReference>
<evidence type="ECO:0000256" key="2">
    <source>
        <dbReference type="ARBA" id="ARBA00004922"/>
    </source>
</evidence>
<keyword evidence="7" id="KW-1133">Transmembrane helix</keyword>
<dbReference type="AlphaFoldDB" id="A0A1L0B2Z8"/>
<dbReference type="InterPro" id="IPR022751">
    <property type="entry name" value="Alpha_mannosyltransferase"/>
</dbReference>
<gene>
    <name evidence="10" type="ORF">HGUI_01523</name>
</gene>
<comment type="pathway">
    <text evidence="2">Protein modification; protein glycosylation.</text>
</comment>
<evidence type="ECO:0000256" key="3">
    <source>
        <dbReference type="ARBA" id="ARBA00009105"/>
    </source>
</evidence>
<keyword evidence="6" id="KW-0735">Signal-anchor</keyword>
<dbReference type="GO" id="GO:0000139">
    <property type="term" value="C:Golgi membrane"/>
    <property type="evidence" value="ECO:0007669"/>
    <property type="project" value="UniProtKB-SubCell"/>
</dbReference>
<dbReference type="VEuPathDB" id="FungiDB:HGUI_01523"/>
<evidence type="ECO:0000256" key="4">
    <source>
        <dbReference type="ARBA" id="ARBA00022679"/>
    </source>
</evidence>
<protein>
    <submittedName>
        <fullName evidence="10">Uncharacterized protein</fullName>
    </submittedName>
</protein>
<evidence type="ECO:0000256" key="8">
    <source>
        <dbReference type="ARBA" id="ARBA00023034"/>
    </source>
</evidence>
<keyword evidence="5" id="KW-0812">Transmembrane</keyword>
<dbReference type="PANTHER" id="PTHR31646">
    <property type="entry name" value="ALPHA-1,2-MANNOSYLTRANSFERASE MNN2"/>
    <property type="match status" value="1"/>
</dbReference>
<keyword evidence="11" id="KW-1185">Reference proteome</keyword>
<dbReference type="Proteomes" id="UP000183365">
    <property type="component" value="Unassembled WGS sequence"/>
</dbReference>
<evidence type="ECO:0000313" key="10">
    <source>
        <dbReference type="EMBL" id="SGZ39323.1"/>
    </source>
</evidence>
<keyword evidence="8" id="KW-0333">Golgi apparatus</keyword>
<evidence type="ECO:0000256" key="9">
    <source>
        <dbReference type="ARBA" id="ARBA00023136"/>
    </source>
</evidence>
<dbReference type="GO" id="GO:0046354">
    <property type="term" value="P:mannan biosynthetic process"/>
    <property type="evidence" value="ECO:0007669"/>
    <property type="project" value="TreeGrafter"/>
</dbReference>